<sequence>MIDIENKVFDTVSKALEKAFKNISVSSINTDKPATFPYVSIVETSNSVDPAYIDSGRIENASNLLYTVNVYSNLAKGKKTQAKKIRNLVSDEFDKIGMMRTFCQPIENLSDTSIYRIAMRFECKVDTDEIIYRR</sequence>
<dbReference type="EMBL" id="JAQMLS010000009">
    <property type="protein sequence ID" value="MDB8742854.1"/>
    <property type="molecule type" value="Genomic_DNA"/>
</dbReference>
<protein>
    <recommendedName>
        <fullName evidence="3">Phage protein</fullName>
    </recommendedName>
</protein>
<accession>A0AAW6DYT6</accession>
<gene>
    <name evidence="1" type="ORF">PNV70_12355</name>
</gene>
<proteinExistence type="predicted"/>
<name>A0AAW6DYT6_9FIRM</name>
<organism evidence="1 2">
    <name type="scientific">Ruminococcus bicirculans</name>
    <name type="common">ex Wegman et al. 2014</name>
    <dbReference type="NCBI Taxonomy" id="1160721"/>
    <lineage>
        <taxon>Bacteria</taxon>
        <taxon>Bacillati</taxon>
        <taxon>Bacillota</taxon>
        <taxon>Clostridia</taxon>
        <taxon>Eubacteriales</taxon>
        <taxon>Oscillospiraceae</taxon>
        <taxon>Ruminococcus</taxon>
    </lineage>
</organism>
<dbReference type="AlphaFoldDB" id="A0AAW6DYT6"/>
<evidence type="ECO:0000313" key="1">
    <source>
        <dbReference type="EMBL" id="MDB8742854.1"/>
    </source>
</evidence>
<evidence type="ECO:0008006" key="3">
    <source>
        <dbReference type="Google" id="ProtNLM"/>
    </source>
</evidence>
<dbReference type="RefSeq" id="WP_195552049.1">
    <property type="nucleotide sequence ID" value="NZ_JADMNX010000009.1"/>
</dbReference>
<reference evidence="1" key="1">
    <citation type="submission" date="2023-01" db="EMBL/GenBank/DDBJ databases">
        <title>Human gut microbiome strain richness.</title>
        <authorList>
            <person name="Chen-Liaw A."/>
        </authorList>
    </citation>
    <scope>NUCLEOTIDE SEQUENCE</scope>
    <source>
        <strain evidence="1">D59st1_B8_D59t2_181005</strain>
    </source>
</reference>
<dbReference type="Proteomes" id="UP001211421">
    <property type="component" value="Unassembled WGS sequence"/>
</dbReference>
<evidence type="ECO:0000313" key="2">
    <source>
        <dbReference type="Proteomes" id="UP001211421"/>
    </source>
</evidence>
<comment type="caution">
    <text evidence="1">The sequence shown here is derived from an EMBL/GenBank/DDBJ whole genome shotgun (WGS) entry which is preliminary data.</text>
</comment>